<proteinExistence type="predicted"/>
<evidence type="ECO:0000256" key="1">
    <source>
        <dbReference type="SAM" id="MobiDB-lite"/>
    </source>
</evidence>
<evidence type="ECO:0000313" key="2">
    <source>
        <dbReference type="EMBL" id="QHT04442.1"/>
    </source>
</evidence>
<name>A0A6C0CJW2_9ZZZZ</name>
<feature type="compositionally biased region" description="Polar residues" evidence="1">
    <location>
        <begin position="1"/>
        <end position="19"/>
    </location>
</feature>
<dbReference type="EMBL" id="MN739429">
    <property type="protein sequence ID" value="QHT04442.1"/>
    <property type="molecule type" value="Genomic_DNA"/>
</dbReference>
<organism evidence="2">
    <name type="scientific">viral metagenome</name>
    <dbReference type="NCBI Taxonomy" id="1070528"/>
    <lineage>
        <taxon>unclassified sequences</taxon>
        <taxon>metagenomes</taxon>
        <taxon>organismal metagenomes</taxon>
    </lineage>
</organism>
<protein>
    <submittedName>
        <fullName evidence="2">Uncharacterized protein</fullName>
    </submittedName>
</protein>
<accession>A0A6C0CJW2</accession>
<dbReference type="AlphaFoldDB" id="A0A6C0CJW2"/>
<reference evidence="2" key="1">
    <citation type="journal article" date="2020" name="Nature">
        <title>Giant virus diversity and host interactions through global metagenomics.</title>
        <authorList>
            <person name="Schulz F."/>
            <person name="Roux S."/>
            <person name="Paez-Espino D."/>
            <person name="Jungbluth S."/>
            <person name="Walsh D.A."/>
            <person name="Denef V.J."/>
            <person name="McMahon K.D."/>
            <person name="Konstantinidis K.T."/>
            <person name="Eloe-Fadrosh E.A."/>
            <person name="Kyrpides N.C."/>
            <person name="Woyke T."/>
        </authorList>
    </citation>
    <scope>NUCLEOTIDE SEQUENCE</scope>
    <source>
        <strain evidence="2">GVMAG-M-3300021185-45</strain>
    </source>
</reference>
<sequence>MSHTNSFRKPNQNLTSSENTRYKRQKTIFKGAVNVAENGGKLEKGLTKMDSAGNKYIYKKKGTYVGNIYTTTKEQKLIGAKNYESLYDVTIGKYLADPLAFGIANGGELWQGSIYVEDLSGVVTVAGNITSAYNRIIYPPDPNASFEFTDGSNNQAGGIYVDPLSTLFYPIEIASSSSDANCYKLDALSYLQHVTYQSRFYKKYAERYLGLQNGIISPVIYPATHLSLKCDENWIKDISNGIIWNGYVPGYKFIGRDTN</sequence>
<feature type="region of interest" description="Disordered" evidence="1">
    <location>
        <begin position="1"/>
        <end position="20"/>
    </location>
</feature>